<evidence type="ECO:0000313" key="3">
    <source>
        <dbReference type="Proteomes" id="UP000346198"/>
    </source>
</evidence>
<organism evidence="2 3">
    <name type="scientific">Pontiella sulfatireligans</name>
    <dbReference type="NCBI Taxonomy" id="2750658"/>
    <lineage>
        <taxon>Bacteria</taxon>
        <taxon>Pseudomonadati</taxon>
        <taxon>Kiritimatiellota</taxon>
        <taxon>Kiritimatiellia</taxon>
        <taxon>Kiritimatiellales</taxon>
        <taxon>Pontiellaceae</taxon>
        <taxon>Pontiella</taxon>
    </lineage>
</organism>
<dbReference type="Proteomes" id="UP000346198">
    <property type="component" value="Unassembled WGS sequence"/>
</dbReference>
<keyword evidence="1" id="KW-0732">Signal</keyword>
<dbReference type="RefSeq" id="WP_136063929.1">
    <property type="nucleotide sequence ID" value="NZ_CAAHFH010000002.1"/>
</dbReference>
<dbReference type="EMBL" id="CAAHFH010000002">
    <property type="protein sequence ID" value="VGO22526.1"/>
    <property type="molecule type" value="Genomic_DNA"/>
</dbReference>
<dbReference type="PROSITE" id="PS51257">
    <property type="entry name" value="PROKAR_LIPOPROTEIN"/>
    <property type="match status" value="1"/>
</dbReference>
<evidence type="ECO:0000256" key="1">
    <source>
        <dbReference type="SAM" id="SignalP"/>
    </source>
</evidence>
<gene>
    <name evidence="2" type="ORF">SCARR_04610</name>
</gene>
<evidence type="ECO:0008006" key="4">
    <source>
        <dbReference type="Google" id="ProtNLM"/>
    </source>
</evidence>
<dbReference type="AlphaFoldDB" id="A0A6C2UUG2"/>
<protein>
    <recommendedName>
        <fullName evidence="4">Lipocalin-like domain-containing protein</fullName>
    </recommendedName>
</protein>
<evidence type="ECO:0000313" key="2">
    <source>
        <dbReference type="EMBL" id="VGO22526.1"/>
    </source>
</evidence>
<accession>A0A6C2UUG2</accession>
<sequence length="182" mass="20250">MKTWLSVLCIALLAGCSSVEMKEPFPVSPLSDEVRAQLEGTWQIDESVFHIAFASNGVAQLACMEWDEEKEAFEMKTFPLYFAKQGKVLYVSMRGEDEPCAAPGGYTFMEVKPNDGQLVAWMANTDYFKEQVAAGKLKGTVEKDKHSTTVKLDAPSLEILGLISTNNAAFNYKEPIVLRRVQ</sequence>
<keyword evidence="3" id="KW-1185">Reference proteome</keyword>
<proteinExistence type="predicted"/>
<feature type="chain" id="PRO_5025554403" description="Lipocalin-like domain-containing protein" evidence="1">
    <location>
        <begin position="22"/>
        <end position="182"/>
    </location>
</feature>
<reference evidence="2 3" key="1">
    <citation type="submission" date="2019-04" db="EMBL/GenBank/DDBJ databases">
        <authorList>
            <person name="Van Vliet M D."/>
        </authorList>
    </citation>
    <scope>NUCLEOTIDE SEQUENCE [LARGE SCALE GENOMIC DNA]</scope>
    <source>
        <strain evidence="2 3">F21</strain>
    </source>
</reference>
<feature type="signal peptide" evidence="1">
    <location>
        <begin position="1"/>
        <end position="21"/>
    </location>
</feature>
<name>A0A6C2UUG2_9BACT</name>